<proteinExistence type="predicted"/>
<dbReference type="GO" id="GO:0004252">
    <property type="term" value="F:serine-type endopeptidase activity"/>
    <property type="evidence" value="ECO:0007669"/>
    <property type="project" value="TreeGrafter"/>
</dbReference>
<dbReference type="PANTHER" id="PTHR42776">
    <property type="entry name" value="SERINE PEPTIDASE S9 FAMILY MEMBER"/>
    <property type="match status" value="1"/>
</dbReference>
<dbReference type="InterPro" id="IPR011042">
    <property type="entry name" value="6-blade_b-propeller_TolB-like"/>
</dbReference>
<keyword evidence="4" id="KW-1185">Reference proteome</keyword>
<comment type="caution">
    <text evidence="3">The sequence shown here is derived from an EMBL/GenBank/DDBJ whole genome shotgun (WGS) entry which is preliminary data.</text>
</comment>
<accession>A0A199XU04</accession>
<evidence type="ECO:0000256" key="1">
    <source>
        <dbReference type="ARBA" id="ARBA00022801"/>
    </source>
</evidence>
<dbReference type="GO" id="GO:0006508">
    <property type="term" value="P:proteolysis"/>
    <property type="evidence" value="ECO:0007669"/>
    <property type="project" value="InterPro"/>
</dbReference>
<dbReference type="EC" id="3.4.14.12" evidence="3"/>
<evidence type="ECO:0000313" key="3">
    <source>
        <dbReference type="EMBL" id="OAZ05243.1"/>
    </source>
</evidence>
<dbReference type="PANTHER" id="PTHR42776:SF27">
    <property type="entry name" value="DIPEPTIDYL PEPTIDASE FAMILY MEMBER 6"/>
    <property type="match status" value="1"/>
</dbReference>
<gene>
    <name evidence="3" type="primary">ptpA_2</name>
    <name evidence="3" type="ORF">FLB_03340</name>
</gene>
<dbReference type="InterPro" id="IPR029058">
    <property type="entry name" value="AB_hydrolase_fold"/>
</dbReference>
<dbReference type="PATRIC" id="fig|29536.5.peg.354"/>
<feature type="domain" description="Peptidase S9 prolyl oligopeptidase catalytic" evidence="2">
    <location>
        <begin position="700"/>
        <end position="870"/>
    </location>
</feature>
<dbReference type="InterPro" id="IPR001375">
    <property type="entry name" value="Peptidase_S9_cat"/>
</dbReference>
<dbReference type="Proteomes" id="UP000093807">
    <property type="component" value="Unassembled WGS sequence"/>
</dbReference>
<keyword evidence="1 3" id="KW-0378">Hydrolase</keyword>
<dbReference type="PROSITE" id="PS51257">
    <property type="entry name" value="PROKAR_LIPOPROTEIN"/>
    <property type="match status" value="1"/>
</dbReference>
<sequence length="883" mass="101723">MRTLFQSQATIFYSFQRCFVSVLFLSFFLLLLSCSLWGQVGQKRTLSTADYETWGQLNMDKIAPTKAYFSYIMRYANGLDTLFVQNTKTQKKYVFPKGDHSLFTKSNGFLCQSGATLLLLDLKSTTIATMDSVKDYSYSERQDKILVHLENESLIIQSPFEKKARTIITDVSQFSLSPDGKLLAYTTFTTNRNSFVLLDLANLNAPTTLVSDSLISYKGSTWQKEGKSIAFYGYSLNNNQLSLYWYSIEQKRLYPLNPQSNIFPKAHSIAVHPFYKLLISDDSKKVFFSLQNDLEQPLKKEPSTVEIWHTQDPWIYPEEEQNGRTAQLPKIAVWYPLTHQVYPITTHALPKITLTGDQKHAILSNPKAYEPQFEFEGPRDFYLLNCKTREQKKFLTKQSSFYRDIIPSPSGNYIAYFKENHWWVYNITLGTHTNITQNIPSTWFGKVHTLQPQSAYGTPGWSLNDTAIILYDAYDIWAIRPDGRSFKRLTDGKVSKIRFRIADIPNQRSLNFVYDGLTSPTFDLNQSIILKAEGEDGKTGFYIWQKNRKAIPIVFENSCNDPIYYDANKQLFFYIEQRFDVPPRIIKTDITRKQVVFESNPQHHQFYWGKSELIHFQNSKKQLIKGVLYYPANYNPSKKYPMIVNVYEKQSGELHWYHPPTLYNESGFNPTIFTSNGYFCFLPDIVLEEENVGPSALDCVVAGTQKIIAMGIIAPDKIGLMGHSFGGYETAFISNHSSLFTTAIASGAVTDLTRFFLTVGWNSKKPDMWRFKSEQWLMNDKTPFADAADFSRNSPLSTVQHLRIPLLLWSGKEDTQVDWHQSVSYYLALRRLGKEATLLLYPKEGHTLLDPTHQKDLTERVLQWFGYYLKGASPASWILNNQK</sequence>
<name>A0A199XU04_9FLAO</name>
<dbReference type="Gene3D" id="3.40.50.1820">
    <property type="entry name" value="alpha/beta hydrolase"/>
    <property type="match status" value="1"/>
</dbReference>
<evidence type="ECO:0000313" key="4">
    <source>
        <dbReference type="Proteomes" id="UP000093807"/>
    </source>
</evidence>
<dbReference type="EMBL" id="JMTM01000013">
    <property type="protein sequence ID" value="OAZ05243.1"/>
    <property type="molecule type" value="Genomic_DNA"/>
</dbReference>
<dbReference type="AlphaFoldDB" id="A0A199XU04"/>
<dbReference type="Pfam" id="PF00326">
    <property type="entry name" value="Peptidase_S9"/>
    <property type="match status" value="1"/>
</dbReference>
<dbReference type="SUPFAM" id="SSF53474">
    <property type="entry name" value="alpha/beta-Hydrolases"/>
    <property type="match status" value="1"/>
</dbReference>
<reference evidence="3 4" key="1">
    <citation type="submission" date="2016-06" db="EMBL/GenBank/DDBJ databases">
        <title>Draft genome sequence of Flavobacterium succinicans strain DD5b.</title>
        <authorList>
            <person name="Poehlein A."/>
            <person name="Daniel R."/>
            <person name="Simeonova D.D."/>
        </authorList>
    </citation>
    <scope>NUCLEOTIDE SEQUENCE [LARGE SCALE GENOMIC DNA]</scope>
    <source>
        <strain evidence="3 4">DD5b</strain>
    </source>
</reference>
<dbReference type="Gene3D" id="2.120.10.30">
    <property type="entry name" value="TolB, C-terminal domain"/>
    <property type="match status" value="1"/>
</dbReference>
<evidence type="ECO:0000259" key="2">
    <source>
        <dbReference type="Pfam" id="PF00326"/>
    </source>
</evidence>
<organism evidence="3 4">
    <name type="scientific">Flavobacterium succinicans</name>
    <dbReference type="NCBI Taxonomy" id="29536"/>
    <lineage>
        <taxon>Bacteria</taxon>
        <taxon>Pseudomonadati</taxon>
        <taxon>Bacteroidota</taxon>
        <taxon>Flavobacteriia</taxon>
        <taxon>Flavobacteriales</taxon>
        <taxon>Flavobacteriaceae</taxon>
        <taxon>Flavobacterium</taxon>
    </lineage>
</organism>
<dbReference type="OrthoDB" id="9812921at2"/>
<protein>
    <submittedName>
        <fullName evidence="3">Prolyl tripeptidyl peptidase</fullName>
        <ecNumber evidence="3">3.4.14.12</ecNumber>
    </submittedName>
</protein>
<dbReference type="SUPFAM" id="SSF82171">
    <property type="entry name" value="DPP6 N-terminal domain-like"/>
    <property type="match status" value="1"/>
</dbReference>